<name>A0A0C9MWR8_9FUNG</name>
<feature type="compositionally biased region" description="Polar residues" evidence="1">
    <location>
        <begin position="292"/>
        <end position="321"/>
    </location>
</feature>
<dbReference type="Proteomes" id="UP000053815">
    <property type="component" value="Unassembled WGS sequence"/>
</dbReference>
<gene>
    <name evidence="2" type="ORF">MAM1_1018c11421</name>
</gene>
<evidence type="ECO:0000313" key="2">
    <source>
        <dbReference type="EMBL" id="GAN11814.1"/>
    </source>
</evidence>
<organism evidence="2">
    <name type="scientific">Mucor ambiguus</name>
    <dbReference type="NCBI Taxonomy" id="91626"/>
    <lineage>
        <taxon>Eukaryota</taxon>
        <taxon>Fungi</taxon>
        <taxon>Fungi incertae sedis</taxon>
        <taxon>Mucoromycota</taxon>
        <taxon>Mucoromycotina</taxon>
        <taxon>Mucoromycetes</taxon>
        <taxon>Mucorales</taxon>
        <taxon>Mucorineae</taxon>
        <taxon>Mucoraceae</taxon>
        <taxon>Mucor</taxon>
    </lineage>
</organism>
<dbReference type="STRING" id="91626.A0A0C9MWR8"/>
<dbReference type="EMBL" id="DF837307">
    <property type="protein sequence ID" value="GAN11814.1"/>
    <property type="molecule type" value="Genomic_DNA"/>
</dbReference>
<feature type="compositionally biased region" description="Polar residues" evidence="1">
    <location>
        <begin position="90"/>
        <end position="101"/>
    </location>
</feature>
<proteinExistence type="predicted"/>
<keyword evidence="3" id="KW-1185">Reference proteome</keyword>
<dbReference type="AlphaFoldDB" id="A0A0C9MWR8"/>
<reference evidence="2" key="1">
    <citation type="submission" date="2014-09" db="EMBL/GenBank/DDBJ databases">
        <title>Draft genome sequence of an oleaginous Mucoromycotina fungus Mucor ambiguus NBRC6742.</title>
        <authorList>
            <person name="Takeda I."/>
            <person name="Yamane N."/>
            <person name="Morita T."/>
            <person name="Tamano K."/>
            <person name="Machida M."/>
            <person name="Baker S."/>
            <person name="Koike H."/>
        </authorList>
    </citation>
    <scope>NUCLEOTIDE SEQUENCE</scope>
    <source>
        <strain evidence="2">NBRC 6742</strain>
    </source>
</reference>
<protein>
    <submittedName>
        <fullName evidence="2">Uncharacterized protein</fullName>
    </submittedName>
</protein>
<feature type="compositionally biased region" description="Low complexity" evidence="1">
    <location>
        <begin position="342"/>
        <end position="357"/>
    </location>
</feature>
<dbReference type="OrthoDB" id="2289470at2759"/>
<evidence type="ECO:0000256" key="1">
    <source>
        <dbReference type="SAM" id="MobiDB-lite"/>
    </source>
</evidence>
<sequence>MSSTIESRFENILTALERLSTSLDRQAEINQKSDQRFAAVFQRLEHFESRFTNLETLLTKTPSNSQPTPQPPSAAQPIEPNSKADAIATGNPQSQPRTTWANIAAKPPAPLNDRKRQALHRMFNPPAATDTQNGSYTFVYLSRSRRMNRSQIRSKFRDISIDNLRILDLNFPARNAIGVLLHEAYLPEFKSKLLEIDARVIEDFNPLDHHHIADPKYQDLSVESRANLAKSLHRDRCIRTLYFIRPHLLPGVAKYFVRQGWVSNELAQDIMYQRLPRPAKRRVTPPSGAAPTIQSSQPSGLPALVTSTTGSALQAPPSTTLHDWFGNPVTTQEMDITPDFASNASGSVSSRPSSPISDAVDLSQ</sequence>
<evidence type="ECO:0000313" key="3">
    <source>
        <dbReference type="Proteomes" id="UP000053815"/>
    </source>
</evidence>
<feature type="region of interest" description="Disordered" evidence="1">
    <location>
        <begin position="277"/>
        <end position="364"/>
    </location>
</feature>
<feature type="region of interest" description="Disordered" evidence="1">
    <location>
        <begin position="59"/>
        <end position="110"/>
    </location>
</feature>
<accession>A0A0C9MWR8</accession>